<reference evidence="1" key="1">
    <citation type="submission" date="2017-08" db="EMBL/GenBank/DDBJ databases">
        <authorList>
            <person name="Polle J.E."/>
            <person name="Barry K."/>
            <person name="Cushman J."/>
            <person name="Schmutz J."/>
            <person name="Tran D."/>
            <person name="Hathwaick L.T."/>
            <person name="Yim W.C."/>
            <person name="Jenkins J."/>
            <person name="Mckie-Krisberg Z.M."/>
            <person name="Prochnik S."/>
            <person name="Lindquist E."/>
            <person name="Dockter R.B."/>
            <person name="Adam C."/>
            <person name="Molina H."/>
            <person name="Bunkerborg J."/>
            <person name="Jin E."/>
            <person name="Buchheim M."/>
            <person name="Magnuson J."/>
        </authorList>
    </citation>
    <scope>NUCLEOTIDE SEQUENCE</scope>
    <source>
        <strain evidence="1">CCAP 19/18</strain>
    </source>
</reference>
<name>A0ABQ7GD70_DUNSA</name>
<organism evidence="1 2">
    <name type="scientific">Dunaliella salina</name>
    <name type="common">Green alga</name>
    <name type="synonym">Protococcus salinus</name>
    <dbReference type="NCBI Taxonomy" id="3046"/>
    <lineage>
        <taxon>Eukaryota</taxon>
        <taxon>Viridiplantae</taxon>
        <taxon>Chlorophyta</taxon>
        <taxon>core chlorophytes</taxon>
        <taxon>Chlorophyceae</taxon>
        <taxon>CS clade</taxon>
        <taxon>Chlamydomonadales</taxon>
        <taxon>Dunaliellaceae</taxon>
        <taxon>Dunaliella</taxon>
    </lineage>
</organism>
<protein>
    <submittedName>
        <fullName evidence="1">Uncharacterized protein</fullName>
    </submittedName>
</protein>
<evidence type="ECO:0000313" key="1">
    <source>
        <dbReference type="EMBL" id="KAF5832541.1"/>
    </source>
</evidence>
<sequence>MQLLKCGPVQLPRLKHLGDVYRQGVAVPSCVPAPLATGKAVGRRRRQHGLLRAATDDDMSIADVKELANFISAQPMDDAQKASYSGLANVLQVPLSTIKGMAYKKKGFANLTPDELQEKIETIARVVEVPEDKARQMVIIQPGLCFDTDKQAETLKFGIQTICWELEASKEEVVNLILENQSVLHGRKLHLSVADIAHLSMLREPKGRVVD</sequence>
<dbReference type="Proteomes" id="UP000815325">
    <property type="component" value="Unassembled WGS sequence"/>
</dbReference>
<evidence type="ECO:0000313" key="2">
    <source>
        <dbReference type="Proteomes" id="UP000815325"/>
    </source>
</evidence>
<accession>A0ABQ7GD70</accession>
<proteinExistence type="predicted"/>
<keyword evidence="2" id="KW-1185">Reference proteome</keyword>
<dbReference type="EMBL" id="MU069865">
    <property type="protein sequence ID" value="KAF5832541.1"/>
    <property type="molecule type" value="Genomic_DNA"/>
</dbReference>
<comment type="caution">
    <text evidence="1">The sequence shown here is derived from an EMBL/GenBank/DDBJ whole genome shotgun (WGS) entry which is preliminary data.</text>
</comment>
<gene>
    <name evidence="1" type="ORF">DUNSADRAFT_11535</name>
</gene>